<evidence type="ECO:0000313" key="7">
    <source>
        <dbReference type="Proteomes" id="UP000233551"/>
    </source>
</evidence>
<keyword evidence="7" id="KW-1185">Reference proteome</keyword>
<dbReference type="SUPFAM" id="SSF53098">
    <property type="entry name" value="Ribonuclease H-like"/>
    <property type="match status" value="1"/>
</dbReference>
<keyword evidence="1" id="KW-0378">Hydrolase</keyword>
<evidence type="ECO:0000256" key="2">
    <source>
        <dbReference type="SAM" id="MobiDB-lite"/>
    </source>
</evidence>
<dbReference type="Pfam" id="PF14223">
    <property type="entry name" value="Retrotran_gag_2"/>
    <property type="match status" value="1"/>
</dbReference>
<dbReference type="STRING" id="22663.A0A2I0KGW2"/>
<dbReference type="InterPro" id="IPR012337">
    <property type="entry name" value="RNaseH-like_sf"/>
</dbReference>
<keyword evidence="1" id="KW-0645">Protease</keyword>
<dbReference type="Pfam" id="PF22936">
    <property type="entry name" value="Pol_BBD"/>
    <property type="match status" value="1"/>
</dbReference>
<dbReference type="Pfam" id="PF25597">
    <property type="entry name" value="SH3_retrovirus"/>
    <property type="match status" value="1"/>
</dbReference>
<evidence type="ECO:0000259" key="4">
    <source>
        <dbReference type="Pfam" id="PF22936"/>
    </source>
</evidence>
<accession>A0A2I0KGW2</accession>
<dbReference type="GO" id="GO:0008233">
    <property type="term" value="F:peptidase activity"/>
    <property type="evidence" value="ECO:0007669"/>
    <property type="project" value="UniProtKB-KW"/>
</dbReference>
<feature type="compositionally biased region" description="Basic and acidic residues" evidence="2">
    <location>
        <begin position="110"/>
        <end position="135"/>
    </location>
</feature>
<feature type="domain" description="Retroviral polymerase SH3-like" evidence="5">
    <location>
        <begin position="370"/>
        <end position="426"/>
    </location>
</feature>
<dbReference type="Gene3D" id="3.30.420.10">
    <property type="entry name" value="Ribonuclease H-like superfamily/Ribonuclease H"/>
    <property type="match status" value="1"/>
</dbReference>
<dbReference type="Proteomes" id="UP000233551">
    <property type="component" value="Unassembled WGS sequence"/>
</dbReference>
<dbReference type="AlphaFoldDB" id="A0A2I0KGW2"/>
<dbReference type="PANTHER" id="PTHR42648">
    <property type="entry name" value="TRANSPOSASE, PUTATIVE-RELATED"/>
    <property type="match status" value="1"/>
</dbReference>
<dbReference type="InterPro" id="IPR036397">
    <property type="entry name" value="RNaseH_sf"/>
</dbReference>
<dbReference type="InterPro" id="IPR057670">
    <property type="entry name" value="SH3_retrovirus"/>
</dbReference>
<proteinExistence type="predicted"/>
<dbReference type="InterPro" id="IPR039537">
    <property type="entry name" value="Retrotran_Ty1/copia-like"/>
</dbReference>
<feature type="region of interest" description="Disordered" evidence="2">
    <location>
        <begin position="104"/>
        <end position="135"/>
    </location>
</feature>
<evidence type="ECO:0000256" key="1">
    <source>
        <dbReference type="ARBA" id="ARBA00022670"/>
    </source>
</evidence>
<protein>
    <submittedName>
        <fullName evidence="6">Uncharacterized protein</fullName>
    </submittedName>
</protein>
<dbReference type="EMBL" id="PGOL01000645">
    <property type="protein sequence ID" value="PKI67066.1"/>
    <property type="molecule type" value="Genomic_DNA"/>
</dbReference>
<feature type="domain" description="Retrovirus-related Pol polyprotein from transposon TNT 1-94-like beta-barrel" evidence="4">
    <location>
        <begin position="132"/>
        <end position="178"/>
    </location>
</feature>
<evidence type="ECO:0000259" key="3">
    <source>
        <dbReference type="Pfam" id="PF13976"/>
    </source>
</evidence>
<evidence type="ECO:0000313" key="6">
    <source>
        <dbReference type="EMBL" id="PKI67066.1"/>
    </source>
</evidence>
<dbReference type="GO" id="GO:0006508">
    <property type="term" value="P:proteolysis"/>
    <property type="evidence" value="ECO:0007669"/>
    <property type="project" value="UniProtKB-KW"/>
</dbReference>
<dbReference type="Pfam" id="PF13976">
    <property type="entry name" value="gag_pre-integrs"/>
    <property type="match status" value="1"/>
</dbReference>
<dbReference type="GO" id="GO:0003676">
    <property type="term" value="F:nucleic acid binding"/>
    <property type="evidence" value="ECO:0007669"/>
    <property type="project" value="InterPro"/>
</dbReference>
<evidence type="ECO:0000259" key="5">
    <source>
        <dbReference type="Pfam" id="PF25597"/>
    </source>
</evidence>
<dbReference type="InterPro" id="IPR054722">
    <property type="entry name" value="PolX-like_BBD"/>
</dbReference>
<organism evidence="6 7">
    <name type="scientific">Punica granatum</name>
    <name type="common">Pomegranate</name>
    <dbReference type="NCBI Taxonomy" id="22663"/>
    <lineage>
        <taxon>Eukaryota</taxon>
        <taxon>Viridiplantae</taxon>
        <taxon>Streptophyta</taxon>
        <taxon>Embryophyta</taxon>
        <taxon>Tracheophyta</taxon>
        <taxon>Spermatophyta</taxon>
        <taxon>Magnoliopsida</taxon>
        <taxon>eudicotyledons</taxon>
        <taxon>Gunneridae</taxon>
        <taxon>Pentapetalae</taxon>
        <taxon>rosids</taxon>
        <taxon>malvids</taxon>
        <taxon>Myrtales</taxon>
        <taxon>Lythraceae</taxon>
        <taxon>Punica</taxon>
    </lineage>
</organism>
<comment type="caution">
    <text evidence="6">The sequence shown here is derived from an EMBL/GenBank/DDBJ whole genome shotgun (WGS) entry which is preliminary data.</text>
</comment>
<reference evidence="6 7" key="1">
    <citation type="submission" date="2017-11" db="EMBL/GenBank/DDBJ databases">
        <title>De-novo sequencing of pomegranate (Punica granatum L.) genome.</title>
        <authorList>
            <person name="Akparov Z."/>
            <person name="Amiraslanov A."/>
            <person name="Hajiyeva S."/>
            <person name="Abbasov M."/>
            <person name="Kaur K."/>
            <person name="Hamwieh A."/>
            <person name="Solovyev V."/>
            <person name="Salamov A."/>
            <person name="Braich B."/>
            <person name="Kosarev P."/>
            <person name="Mahmoud A."/>
            <person name="Hajiyev E."/>
            <person name="Babayeva S."/>
            <person name="Izzatullayeva V."/>
            <person name="Mammadov A."/>
            <person name="Mammadov A."/>
            <person name="Sharifova S."/>
            <person name="Ojaghi J."/>
            <person name="Eynullazada K."/>
            <person name="Bayramov B."/>
            <person name="Abdulazimova A."/>
            <person name="Shahmuradov I."/>
        </authorList>
    </citation>
    <scope>NUCLEOTIDE SEQUENCE [LARGE SCALE GENOMIC DNA]</scope>
    <source>
        <strain evidence="7">cv. AG2017</strain>
        <tissue evidence="6">Leaf</tissue>
    </source>
</reference>
<dbReference type="InterPro" id="IPR025724">
    <property type="entry name" value="GAG-pre-integrase_dom"/>
</dbReference>
<gene>
    <name evidence="6" type="ORF">CRG98_012604</name>
</gene>
<dbReference type="PANTHER" id="PTHR42648:SF18">
    <property type="entry name" value="RETROTRANSPOSON, UNCLASSIFIED-LIKE PROTEIN"/>
    <property type="match status" value="1"/>
</dbReference>
<feature type="domain" description="GAG-pre-integrase" evidence="3">
    <location>
        <begin position="208"/>
        <end position="271"/>
    </location>
</feature>
<sequence length="434" mass="49144">MDESESVKEYSERLINIANKIRVLGSEMKDERLMQKILVSLLEKFEATIASLENTKDLSNIKLAELLSALQAQEQRRMMRCKGPLEGALQAKLKINAGEKGKKWYNQKGNAEDSKAQARERSCSGADQKDKGKHNAVEGTGNVVIKSNSGARVISDVLYVPEIDQNLLSVSQLLNKGYKVIFEGKCCMITNLRGEELFKVPMRRKFFSLDPLEKKHLAMKGEEITSELWHKRLGHYNYKGLISMQRLRLAEGLLAMKEKESPCTACLLGKQSRLPFKSSSWRATEKLQLVHTDVCGPTSEASLSGSKYFLIFVDDMTRMSWIYFLKAKTKQILLYSCSTDFQLKVVEGKTPYEAWNGVNPVVKNLRVFGCLCYSHVPQTKRSKLDEKSEPGIFVGYSLQSKDYRVFHPQTDRVIVSRDVVFMEKKGGAGKTKIK</sequence>
<name>A0A2I0KGW2_PUNGR</name>